<dbReference type="EMBL" id="JAUPFM010000009">
    <property type="protein sequence ID" value="KAK2841776.1"/>
    <property type="molecule type" value="Genomic_DNA"/>
</dbReference>
<dbReference type="InterPro" id="IPR002347">
    <property type="entry name" value="SDR_fam"/>
</dbReference>
<dbReference type="InterPro" id="IPR051468">
    <property type="entry name" value="Fungal_SecMetab_SDRs"/>
</dbReference>
<sequence length="148" mass="16273">MEVYETNVAGPFLLAKMFLPLLKKAADGNSEKHKGNTMSCRRAAIINISTLISSMEKCSETFHVAPMYAYRTSKAALNMLTCCLAEDFKTHNILVTAIHPGWVRTELGGTEAPLTTRDSVLSMVSVMSFLGNKDSGMLLDRQGNTIPW</sequence>
<reference evidence="1" key="1">
    <citation type="submission" date="2023-07" db="EMBL/GenBank/DDBJ databases">
        <title>Chromosome-level Genome Assembly of Striped Snakehead (Channa striata).</title>
        <authorList>
            <person name="Liu H."/>
        </authorList>
    </citation>
    <scope>NUCLEOTIDE SEQUENCE</scope>
    <source>
        <strain evidence="1">Gz</strain>
        <tissue evidence="1">Muscle</tissue>
    </source>
</reference>
<dbReference type="GO" id="GO:0016491">
    <property type="term" value="F:oxidoreductase activity"/>
    <property type="evidence" value="ECO:0007669"/>
    <property type="project" value="TreeGrafter"/>
</dbReference>
<dbReference type="PANTHER" id="PTHR43544">
    <property type="entry name" value="SHORT-CHAIN DEHYDROGENASE/REDUCTASE"/>
    <property type="match status" value="1"/>
</dbReference>
<evidence type="ECO:0000313" key="2">
    <source>
        <dbReference type="Proteomes" id="UP001187415"/>
    </source>
</evidence>
<gene>
    <name evidence="1" type="ORF">Q5P01_011976</name>
</gene>
<comment type="caution">
    <text evidence="1">The sequence shown here is derived from an EMBL/GenBank/DDBJ whole genome shotgun (WGS) entry which is preliminary data.</text>
</comment>
<dbReference type="Gene3D" id="3.40.50.720">
    <property type="entry name" value="NAD(P)-binding Rossmann-like Domain"/>
    <property type="match status" value="1"/>
</dbReference>
<proteinExistence type="predicted"/>
<evidence type="ECO:0000313" key="1">
    <source>
        <dbReference type="EMBL" id="KAK2841776.1"/>
    </source>
</evidence>
<dbReference type="PANTHER" id="PTHR43544:SF33">
    <property type="entry name" value="C-FACTOR"/>
    <property type="match status" value="1"/>
</dbReference>
<accession>A0AA88SJS0</accession>
<dbReference type="Proteomes" id="UP001187415">
    <property type="component" value="Unassembled WGS sequence"/>
</dbReference>
<keyword evidence="2" id="KW-1185">Reference proteome</keyword>
<evidence type="ECO:0008006" key="3">
    <source>
        <dbReference type="Google" id="ProtNLM"/>
    </source>
</evidence>
<protein>
    <recommendedName>
        <fullName evidence="3">C-factor</fullName>
    </recommendedName>
</protein>
<dbReference type="SUPFAM" id="SSF51735">
    <property type="entry name" value="NAD(P)-binding Rossmann-fold domains"/>
    <property type="match status" value="1"/>
</dbReference>
<dbReference type="Pfam" id="PF00106">
    <property type="entry name" value="adh_short"/>
    <property type="match status" value="1"/>
</dbReference>
<dbReference type="InterPro" id="IPR036291">
    <property type="entry name" value="NAD(P)-bd_dom_sf"/>
</dbReference>
<name>A0AA88SJS0_CHASR</name>
<dbReference type="GO" id="GO:0005737">
    <property type="term" value="C:cytoplasm"/>
    <property type="evidence" value="ECO:0007669"/>
    <property type="project" value="TreeGrafter"/>
</dbReference>
<organism evidence="1 2">
    <name type="scientific">Channa striata</name>
    <name type="common">Snakehead murrel</name>
    <name type="synonym">Ophicephalus striatus</name>
    <dbReference type="NCBI Taxonomy" id="64152"/>
    <lineage>
        <taxon>Eukaryota</taxon>
        <taxon>Metazoa</taxon>
        <taxon>Chordata</taxon>
        <taxon>Craniata</taxon>
        <taxon>Vertebrata</taxon>
        <taxon>Euteleostomi</taxon>
        <taxon>Actinopterygii</taxon>
        <taxon>Neopterygii</taxon>
        <taxon>Teleostei</taxon>
        <taxon>Neoteleostei</taxon>
        <taxon>Acanthomorphata</taxon>
        <taxon>Anabantaria</taxon>
        <taxon>Anabantiformes</taxon>
        <taxon>Channoidei</taxon>
        <taxon>Channidae</taxon>
        <taxon>Channa</taxon>
    </lineage>
</organism>
<dbReference type="AlphaFoldDB" id="A0AA88SJS0"/>
<dbReference type="PRINTS" id="PR00081">
    <property type="entry name" value="GDHRDH"/>
</dbReference>